<dbReference type="PANTHER" id="PTHR30558:SF3">
    <property type="entry name" value="BIOPOLYMER TRANSPORT PROTEIN EXBD-RELATED"/>
    <property type="match status" value="1"/>
</dbReference>
<keyword evidence="7" id="KW-0813">Transport</keyword>
<dbReference type="Proteomes" id="UP000077667">
    <property type="component" value="Chromosome"/>
</dbReference>
<dbReference type="Pfam" id="PF02472">
    <property type="entry name" value="ExbD"/>
    <property type="match status" value="1"/>
</dbReference>
<evidence type="ECO:0000256" key="7">
    <source>
        <dbReference type="RuleBase" id="RU003879"/>
    </source>
</evidence>
<keyword evidence="3" id="KW-1003">Cell membrane</keyword>
<evidence type="ECO:0000256" key="4">
    <source>
        <dbReference type="ARBA" id="ARBA00022692"/>
    </source>
</evidence>
<reference evidence="8 9" key="1">
    <citation type="submission" date="2016-05" db="EMBL/GenBank/DDBJ databases">
        <title>Niabella ginsenosidivorans BS26 whole genome sequencing.</title>
        <authorList>
            <person name="Im W.T."/>
            <person name="Siddiqi M.Z."/>
        </authorList>
    </citation>
    <scope>NUCLEOTIDE SEQUENCE [LARGE SCALE GENOMIC DNA]</scope>
    <source>
        <strain evidence="8 9">BS26</strain>
    </source>
</reference>
<dbReference type="GO" id="GO:0015031">
    <property type="term" value="P:protein transport"/>
    <property type="evidence" value="ECO:0007669"/>
    <property type="project" value="UniProtKB-KW"/>
</dbReference>
<evidence type="ECO:0000313" key="9">
    <source>
        <dbReference type="Proteomes" id="UP000077667"/>
    </source>
</evidence>
<dbReference type="RefSeq" id="WP_067750818.1">
    <property type="nucleotide sequence ID" value="NZ_CP015772.1"/>
</dbReference>
<accession>A0A1A9HWE5</accession>
<evidence type="ECO:0000256" key="2">
    <source>
        <dbReference type="ARBA" id="ARBA00005811"/>
    </source>
</evidence>
<dbReference type="GO" id="GO:0005886">
    <property type="term" value="C:plasma membrane"/>
    <property type="evidence" value="ECO:0007669"/>
    <property type="project" value="UniProtKB-SubCell"/>
</dbReference>
<gene>
    <name evidence="8" type="ORF">A8C56_00810</name>
</gene>
<dbReference type="GO" id="GO:0022857">
    <property type="term" value="F:transmembrane transporter activity"/>
    <property type="evidence" value="ECO:0007669"/>
    <property type="project" value="InterPro"/>
</dbReference>
<dbReference type="PANTHER" id="PTHR30558">
    <property type="entry name" value="EXBD MEMBRANE COMPONENT OF PMF-DRIVEN MACROMOLECULE IMPORT SYSTEM"/>
    <property type="match status" value="1"/>
</dbReference>
<keyword evidence="6" id="KW-0472">Membrane</keyword>
<evidence type="ECO:0000313" key="8">
    <source>
        <dbReference type="EMBL" id="ANH79707.1"/>
    </source>
</evidence>
<evidence type="ECO:0000256" key="6">
    <source>
        <dbReference type="ARBA" id="ARBA00023136"/>
    </source>
</evidence>
<comment type="similarity">
    <text evidence="2 7">Belongs to the ExbD/TolR family.</text>
</comment>
<protein>
    <submittedName>
        <fullName evidence="8">Biopolymer transporter ExbD</fullName>
    </submittedName>
</protein>
<dbReference type="InterPro" id="IPR003400">
    <property type="entry name" value="ExbD"/>
</dbReference>
<evidence type="ECO:0000256" key="3">
    <source>
        <dbReference type="ARBA" id="ARBA00022475"/>
    </source>
</evidence>
<proteinExistence type="inferred from homology"/>
<dbReference type="AlphaFoldDB" id="A0A1A9HWE5"/>
<dbReference type="EMBL" id="CP015772">
    <property type="protein sequence ID" value="ANH79707.1"/>
    <property type="molecule type" value="Genomic_DNA"/>
</dbReference>
<keyword evidence="4 7" id="KW-0812">Transmembrane</keyword>
<keyword evidence="9" id="KW-1185">Reference proteome</keyword>
<sequence length="191" mass="21158">MNSMETAIQLVSHKRSMRKVFSRSGLRIDMTPMVDLGFLLITFFIYTSAMSDPATMDLFMPKNGPPVNTAVSGAFTILVGNNRAVAYYEGNLAANASNLSHGSLTELRKALIRKKREVMAAYVPDAGCEAKALAEKRSIDDCRQNKLMVLIKPGKNANYKTIVNVLDEMSINRIARYALVAPEKEEQQLIP</sequence>
<comment type="subcellular location">
    <subcellularLocation>
        <location evidence="1">Cell membrane</location>
        <topology evidence="1">Single-pass membrane protein</topology>
    </subcellularLocation>
    <subcellularLocation>
        <location evidence="7">Cell membrane</location>
        <topology evidence="7">Single-pass type II membrane protein</topology>
    </subcellularLocation>
</comment>
<evidence type="ECO:0000256" key="5">
    <source>
        <dbReference type="ARBA" id="ARBA00022989"/>
    </source>
</evidence>
<organism evidence="8 9">
    <name type="scientific">Niabella ginsenosidivorans</name>
    <dbReference type="NCBI Taxonomy" id="1176587"/>
    <lineage>
        <taxon>Bacteria</taxon>
        <taxon>Pseudomonadati</taxon>
        <taxon>Bacteroidota</taxon>
        <taxon>Chitinophagia</taxon>
        <taxon>Chitinophagales</taxon>
        <taxon>Chitinophagaceae</taxon>
        <taxon>Niabella</taxon>
    </lineage>
</organism>
<dbReference type="OrthoDB" id="952702at2"/>
<keyword evidence="5" id="KW-1133">Transmembrane helix</keyword>
<dbReference type="STRING" id="1176587.A8C56_00810"/>
<dbReference type="KEGG" id="nia:A8C56_00810"/>
<keyword evidence="7" id="KW-0653">Protein transport</keyword>
<name>A0A1A9HWE5_9BACT</name>
<evidence type="ECO:0000256" key="1">
    <source>
        <dbReference type="ARBA" id="ARBA00004162"/>
    </source>
</evidence>